<dbReference type="InterPro" id="IPR050715">
    <property type="entry name" value="LRR-SigEffector_domain"/>
</dbReference>
<organism evidence="5 6">
    <name type="scientific">Hevea brasiliensis</name>
    <name type="common">Para rubber tree</name>
    <name type="synonym">Siphonia brasiliensis</name>
    <dbReference type="NCBI Taxonomy" id="3981"/>
    <lineage>
        <taxon>Eukaryota</taxon>
        <taxon>Viridiplantae</taxon>
        <taxon>Streptophyta</taxon>
        <taxon>Embryophyta</taxon>
        <taxon>Tracheophyta</taxon>
        <taxon>Spermatophyta</taxon>
        <taxon>Magnoliopsida</taxon>
        <taxon>eudicotyledons</taxon>
        <taxon>Gunneridae</taxon>
        <taxon>Pentapetalae</taxon>
        <taxon>rosids</taxon>
        <taxon>fabids</taxon>
        <taxon>Malpighiales</taxon>
        <taxon>Euphorbiaceae</taxon>
        <taxon>Crotonoideae</taxon>
        <taxon>Micrandreae</taxon>
        <taxon>Hevea</taxon>
    </lineage>
</organism>
<dbReference type="Proteomes" id="UP000467840">
    <property type="component" value="Chromosome 18"/>
</dbReference>
<comment type="caution">
    <text evidence="5">The sequence shown here is derived from an EMBL/GenBank/DDBJ whole genome shotgun (WGS) entry which is preliminary data.</text>
</comment>
<reference evidence="5 6" key="1">
    <citation type="journal article" date="2020" name="Mol. Plant">
        <title>The Chromosome-Based Rubber Tree Genome Provides New Insights into Spurge Genome Evolution and Rubber Biosynthesis.</title>
        <authorList>
            <person name="Liu J."/>
            <person name="Shi C."/>
            <person name="Shi C.C."/>
            <person name="Li W."/>
            <person name="Zhang Q.J."/>
            <person name="Zhang Y."/>
            <person name="Li K."/>
            <person name="Lu H.F."/>
            <person name="Shi C."/>
            <person name="Zhu S.T."/>
            <person name="Xiao Z.Y."/>
            <person name="Nan H."/>
            <person name="Yue Y."/>
            <person name="Zhu X.G."/>
            <person name="Wu Y."/>
            <person name="Hong X.N."/>
            <person name="Fan G.Y."/>
            <person name="Tong Y."/>
            <person name="Zhang D."/>
            <person name="Mao C.L."/>
            <person name="Liu Y.L."/>
            <person name="Hao S.J."/>
            <person name="Liu W.Q."/>
            <person name="Lv M.Q."/>
            <person name="Zhang H.B."/>
            <person name="Liu Y."/>
            <person name="Hu-Tang G.R."/>
            <person name="Wang J.P."/>
            <person name="Wang J.H."/>
            <person name="Sun Y.H."/>
            <person name="Ni S.B."/>
            <person name="Chen W.B."/>
            <person name="Zhang X.C."/>
            <person name="Jiao Y.N."/>
            <person name="Eichler E.E."/>
            <person name="Li G.H."/>
            <person name="Liu X."/>
            <person name="Gao L.Z."/>
        </authorList>
    </citation>
    <scope>NUCLEOTIDE SEQUENCE [LARGE SCALE GENOMIC DNA]</scope>
    <source>
        <strain evidence="6">cv. GT1</strain>
        <tissue evidence="5">Leaf</tissue>
    </source>
</reference>
<dbReference type="Pfam" id="PF20160">
    <property type="entry name" value="C-JID"/>
    <property type="match status" value="1"/>
</dbReference>
<accession>A0A6A6L9K8</accession>
<sequence>MEDYFSNAQDGINYDATMVPSSSSLSSKVEVSLSSRPKKLATLPNLSSATNLERINLKGCESLLEIPSSIQFLHKLVYLNLDDCIKLGSLPILLHLKHLKELSLSFCINLKKMSEIPSGIKQLHLIGCGVEEWSASVQSFDTLKYMCISMCYNLRSLPSSLHLTFVEKLELFRCSNLNKFPSVTGYLKRILLEEGEDFIIGLPGSEIPEWFSYENLGSSIDFVLPPECINAKYLCFTFCVVLEFKVPFAMEKHNNFVLRCELRLKMADGMEVPFPIFAPDIYDNNVHFVAAIESDHVFLHHYGYNFQPWLKKNFSEVNKLSIESDFKIDNFHKGDGGHFDLVESKLKRCGIHLLYAFKDEEFQCSPSTIQTKLSLQYASTVSNFMQQDEIDQ</sequence>
<evidence type="ECO:0000259" key="4">
    <source>
        <dbReference type="Pfam" id="PF25019"/>
    </source>
</evidence>
<dbReference type="PANTHER" id="PTHR45752:SF195">
    <property type="entry name" value="LEUCINE-RICH REPEAT (LRR) FAMILY PROTEIN-RELATED"/>
    <property type="match status" value="1"/>
</dbReference>
<dbReference type="EMBL" id="JAAGAX010000012">
    <property type="protein sequence ID" value="KAF2297155.1"/>
    <property type="molecule type" value="Genomic_DNA"/>
</dbReference>
<dbReference type="InterPro" id="IPR056789">
    <property type="entry name" value="LRR_R13L1-DRL21"/>
</dbReference>
<dbReference type="Gene3D" id="3.80.10.10">
    <property type="entry name" value="Ribonuclease Inhibitor"/>
    <property type="match status" value="2"/>
</dbReference>
<evidence type="ECO:0000313" key="5">
    <source>
        <dbReference type="EMBL" id="KAF2297155.1"/>
    </source>
</evidence>
<dbReference type="Pfam" id="PF25019">
    <property type="entry name" value="LRR_R13L1-DRL21"/>
    <property type="match status" value="1"/>
</dbReference>
<dbReference type="AlphaFoldDB" id="A0A6A6L9K8"/>
<dbReference type="InterPro" id="IPR045344">
    <property type="entry name" value="C-JID"/>
</dbReference>
<protein>
    <recommendedName>
        <fullName evidence="7">TIR domain-containing protein</fullName>
    </recommendedName>
</protein>
<dbReference type="PANTHER" id="PTHR45752">
    <property type="entry name" value="LEUCINE-RICH REPEAT-CONTAINING"/>
    <property type="match status" value="1"/>
</dbReference>
<feature type="domain" description="R13L1/DRL21-like LRR repeat region" evidence="4">
    <location>
        <begin position="36"/>
        <end position="105"/>
    </location>
</feature>
<evidence type="ECO:0000259" key="3">
    <source>
        <dbReference type="Pfam" id="PF20160"/>
    </source>
</evidence>
<feature type="domain" description="C-JID" evidence="3">
    <location>
        <begin position="202"/>
        <end position="359"/>
    </location>
</feature>
<keyword evidence="6" id="KW-1185">Reference proteome</keyword>
<evidence type="ECO:0000313" key="6">
    <source>
        <dbReference type="Proteomes" id="UP000467840"/>
    </source>
</evidence>
<dbReference type="InterPro" id="IPR032675">
    <property type="entry name" value="LRR_dom_sf"/>
</dbReference>
<proteinExistence type="predicted"/>
<keyword evidence="1" id="KW-0433">Leucine-rich repeat</keyword>
<dbReference type="SUPFAM" id="SSF52047">
    <property type="entry name" value="RNI-like"/>
    <property type="match status" value="1"/>
</dbReference>
<evidence type="ECO:0008006" key="7">
    <source>
        <dbReference type="Google" id="ProtNLM"/>
    </source>
</evidence>
<name>A0A6A6L9K8_HEVBR</name>
<gene>
    <name evidence="5" type="ORF">GH714_018444</name>
</gene>
<evidence type="ECO:0000256" key="1">
    <source>
        <dbReference type="ARBA" id="ARBA00022614"/>
    </source>
</evidence>
<evidence type="ECO:0000256" key="2">
    <source>
        <dbReference type="ARBA" id="ARBA00022737"/>
    </source>
</evidence>
<keyword evidence="2" id="KW-0677">Repeat</keyword>